<reference evidence="3" key="1">
    <citation type="submission" date="2016-10" db="EMBL/GenBank/DDBJ databases">
        <authorList>
            <person name="Varghese N."/>
            <person name="Submissions S."/>
        </authorList>
    </citation>
    <scope>NUCLEOTIDE SEQUENCE [LARGE SCALE GENOMIC DNA]</scope>
    <source>
        <strain evidence="3">XBD1002</strain>
    </source>
</reference>
<proteinExistence type="inferred from homology"/>
<dbReference type="SUPFAM" id="SSF143120">
    <property type="entry name" value="YefM-like"/>
    <property type="match status" value="1"/>
</dbReference>
<name>A0A1I3MKF5_9SPIR</name>
<dbReference type="Proteomes" id="UP000182737">
    <property type="component" value="Unassembled WGS sequence"/>
</dbReference>
<dbReference type="InterPro" id="IPR036165">
    <property type="entry name" value="YefM-like_sf"/>
</dbReference>
<dbReference type="EMBL" id="FORI01000009">
    <property type="protein sequence ID" value="SFI97156.1"/>
    <property type="molecule type" value="Genomic_DNA"/>
</dbReference>
<gene>
    <name evidence="2" type="ORF">SAMN04487775_10980</name>
</gene>
<protein>
    <submittedName>
        <fullName evidence="2">Prevent-host-death family protein</fullName>
    </submittedName>
</protein>
<organism evidence="2 3">
    <name type="scientific">Treponema bryantii</name>
    <dbReference type="NCBI Taxonomy" id="163"/>
    <lineage>
        <taxon>Bacteria</taxon>
        <taxon>Pseudomonadati</taxon>
        <taxon>Spirochaetota</taxon>
        <taxon>Spirochaetia</taxon>
        <taxon>Spirochaetales</taxon>
        <taxon>Treponemataceae</taxon>
        <taxon>Treponema</taxon>
    </lineage>
</organism>
<comment type="similarity">
    <text evidence="1">Belongs to the phD/YefM antitoxin family.</text>
</comment>
<keyword evidence="3" id="KW-1185">Reference proteome</keyword>
<dbReference type="AlphaFoldDB" id="A0A1I3MKF5"/>
<dbReference type="Gene3D" id="3.40.1620.10">
    <property type="entry name" value="YefM-like domain"/>
    <property type="match status" value="1"/>
</dbReference>
<dbReference type="RefSeq" id="WP_074932999.1">
    <property type="nucleotide sequence ID" value="NZ_FORI01000009.1"/>
</dbReference>
<dbReference type="NCBIfam" id="TIGR01552">
    <property type="entry name" value="phd_fam"/>
    <property type="match status" value="1"/>
</dbReference>
<evidence type="ECO:0000256" key="1">
    <source>
        <dbReference type="ARBA" id="ARBA00009981"/>
    </source>
</evidence>
<evidence type="ECO:0000313" key="3">
    <source>
        <dbReference type="Proteomes" id="UP000182737"/>
    </source>
</evidence>
<sequence length="101" mass="10978">MALTMNPAGINTYDVGAFDAKTYFAELLRKVKEGVTINITKNGKAVAVLQGKSAIQNEAAMNAHKRILARAQRMAELRAKEGAAALKASDLKELKNEGRKY</sequence>
<evidence type="ECO:0000313" key="2">
    <source>
        <dbReference type="EMBL" id="SFI97156.1"/>
    </source>
</evidence>
<accession>A0A1I3MKF5</accession>